<dbReference type="PANTHER" id="PTHR12526">
    <property type="entry name" value="GLYCOSYLTRANSFERASE"/>
    <property type="match status" value="1"/>
</dbReference>
<evidence type="ECO:0000313" key="3">
    <source>
        <dbReference type="EMBL" id="BBO68083.1"/>
    </source>
</evidence>
<dbReference type="SUPFAM" id="SSF53756">
    <property type="entry name" value="UDP-Glycosyltransferase/glycogen phosphorylase"/>
    <property type="match status" value="1"/>
</dbReference>
<dbReference type="Pfam" id="PF00534">
    <property type="entry name" value="Glycos_transf_1"/>
    <property type="match status" value="1"/>
</dbReference>
<dbReference type="SUPFAM" id="SSF55729">
    <property type="entry name" value="Acyl-CoA N-acyltransferases (Nat)"/>
    <property type="match status" value="1"/>
</dbReference>
<feature type="domain" description="Glycosyl transferase family 1" evidence="1">
    <location>
        <begin position="141"/>
        <end position="298"/>
    </location>
</feature>
<name>A0A5K7YHP0_9BACT</name>
<feature type="domain" description="BioF2-like acetyltransferase" evidence="2">
    <location>
        <begin position="526"/>
        <end position="671"/>
    </location>
</feature>
<evidence type="ECO:0000259" key="1">
    <source>
        <dbReference type="Pfam" id="PF00534"/>
    </source>
</evidence>
<dbReference type="EMBL" id="AP021874">
    <property type="protein sequence ID" value="BBO68083.1"/>
    <property type="molecule type" value="Genomic_DNA"/>
</dbReference>
<dbReference type="InterPro" id="IPR016181">
    <property type="entry name" value="Acyl_CoA_acyltransferase"/>
</dbReference>
<accession>A0A5K7YHP0</accession>
<dbReference type="InterPro" id="IPR038740">
    <property type="entry name" value="BioF2-like_GNAT_dom"/>
</dbReference>
<organism evidence="3 4">
    <name type="scientific">Desulfosarcina alkanivorans</name>
    <dbReference type="NCBI Taxonomy" id="571177"/>
    <lineage>
        <taxon>Bacteria</taxon>
        <taxon>Pseudomonadati</taxon>
        <taxon>Thermodesulfobacteriota</taxon>
        <taxon>Desulfobacteria</taxon>
        <taxon>Desulfobacterales</taxon>
        <taxon>Desulfosarcinaceae</taxon>
        <taxon>Desulfosarcina</taxon>
    </lineage>
</organism>
<dbReference type="CDD" id="cd03801">
    <property type="entry name" value="GT4_PimA-like"/>
    <property type="match status" value="1"/>
</dbReference>
<evidence type="ECO:0000259" key="2">
    <source>
        <dbReference type="Pfam" id="PF13480"/>
    </source>
</evidence>
<reference evidence="3 4" key="1">
    <citation type="submission" date="2019-11" db="EMBL/GenBank/DDBJ databases">
        <title>Comparative genomics of hydrocarbon-degrading Desulfosarcina strains.</title>
        <authorList>
            <person name="Watanabe M."/>
            <person name="Kojima H."/>
            <person name="Fukui M."/>
        </authorList>
    </citation>
    <scope>NUCLEOTIDE SEQUENCE [LARGE SCALE GENOMIC DNA]</scope>
    <source>
        <strain evidence="3 4">PL12</strain>
    </source>
</reference>
<dbReference type="InterPro" id="IPR001296">
    <property type="entry name" value="Glyco_trans_1"/>
</dbReference>
<dbReference type="Pfam" id="PF13480">
    <property type="entry name" value="Acetyltransf_6"/>
    <property type="match status" value="1"/>
</dbReference>
<proteinExistence type="predicted"/>
<protein>
    <recommendedName>
        <fullName evidence="5">Glycosyl transferase family 1 domain-containing protein</fullName>
    </recommendedName>
</protein>
<dbReference type="KEGG" id="dalk:DSCA_20130"/>
<dbReference type="Gene3D" id="3.40.50.2000">
    <property type="entry name" value="Glycogen Phosphorylase B"/>
    <property type="match status" value="2"/>
</dbReference>
<dbReference type="Proteomes" id="UP000427906">
    <property type="component" value="Chromosome"/>
</dbReference>
<evidence type="ECO:0000313" key="4">
    <source>
        <dbReference type="Proteomes" id="UP000427906"/>
    </source>
</evidence>
<dbReference type="AlphaFoldDB" id="A0A5K7YHP0"/>
<dbReference type="GO" id="GO:0016757">
    <property type="term" value="F:glycosyltransferase activity"/>
    <property type="evidence" value="ECO:0007669"/>
    <property type="project" value="InterPro"/>
</dbReference>
<evidence type="ECO:0008006" key="5">
    <source>
        <dbReference type="Google" id="ProtNLM"/>
    </source>
</evidence>
<sequence length="710" mass="83249">MEQTIGKKKLKKILDSNNLQYTILKKYPGKNIKVFKNLLSLILLVFRFKPSIIHIQESGDIHYLSLFLFRVPIVVTVHDVLPHFGTKFKYNTLLQYVRRCVYKNVIVHGEKLKQEYLDNFNSKLKYLYSIPHGSLFSFKNDEEKIKEEKNTILFFGRMEKYKGLKFLIEACILVEREIPGFKVLIAGDGDDLKKRKNELSKKIFEVHDEFIPNEKVSGFFKRCTLVVLPYVEASQSGVVAMAFAFKKPVIATNVGSIPEMVENGNTGLIVSPHNSDDLKDAIVYLLNHNEIRKKFSNEISILTKKKFSWDSISIETEKVYQEVMNNKSKNSPVLNTKKSFKREIKPIRTSVITNEEELVKIKNIWCKLEDRDVEITPFQTYLWNKTWWEIYGKENKLFIIMLHLNNKPVAIFPFMIAHDKYLNVTIKKIQFIGTGKSDYLSPILNIDTNLAWLHAFNYLMDNNRLWHVIELQRLPIGLKAFEGLNNYLIERKYFHITRKDKHCQGCPTVKINTGWKDFLLKEKTKKTIQKIRHKYALLSKNGTISFLLVKEKKQIKQILNIIAEVENKSWKKNSETALFHSSEDYCFMLKVCSKFAEKGKLRLLGIFVENRLIVYRIGYLIKNKFFSYSTSYDPVYKKFSPGILLLKDTIQSCFDNRNIEYNHGRGEEKFKIDWSNSLDRFYRILIFNNRLSSLLIYTIDKFIVSIHGVL</sequence>
<keyword evidence="4" id="KW-1185">Reference proteome</keyword>
<gene>
    <name evidence="3" type="ORF">DSCA_20130</name>
</gene>